<accession>A0A2T2Y9V4</accession>
<keyword evidence="3" id="KW-1185">Reference proteome</keyword>
<evidence type="ECO:0008006" key="4">
    <source>
        <dbReference type="Google" id="ProtNLM"/>
    </source>
</evidence>
<feature type="transmembrane region" description="Helical" evidence="1">
    <location>
        <begin position="42"/>
        <end position="59"/>
    </location>
</feature>
<dbReference type="EMBL" id="PYFT01000001">
    <property type="protein sequence ID" value="PSR52283.1"/>
    <property type="molecule type" value="Genomic_DNA"/>
</dbReference>
<keyword evidence="1" id="KW-0472">Membrane</keyword>
<feature type="transmembrane region" description="Helical" evidence="1">
    <location>
        <begin position="97"/>
        <end position="118"/>
    </location>
</feature>
<comment type="caution">
    <text evidence="2">The sequence shown here is derived from an EMBL/GenBank/DDBJ whole genome shotgun (WGS) entry which is preliminary data.</text>
</comment>
<proteinExistence type="predicted"/>
<dbReference type="AlphaFoldDB" id="A0A2T2Y9V4"/>
<protein>
    <recommendedName>
        <fullName evidence="4">MFS transporter</fullName>
    </recommendedName>
</protein>
<keyword evidence="1" id="KW-1133">Transmembrane helix</keyword>
<organism evidence="2 3">
    <name type="scientific">Adhaeribacter arboris</name>
    <dbReference type="NCBI Taxonomy" id="2072846"/>
    <lineage>
        <taxon>Bacteria</taxon>
        <taxon>Pseudomonadati</taxon>
        <taxon>Bacteroidota</taxon>
        <taxon>Cytophagia</taxon>
        <taxon>Cytophagales</taxon>
        <taxon>Hymenobacteraceae</taxon>
        <taxon>Adhaeribacter</taxon>
    </lineage>
</organism>
<feature type="transmembrane region" description="Helical" evidence="1">
    <location>
        <begin position="12"/>
        <end position="36"/>
    </location>
</feature>
<dbReference type="OrthoDB" id="677259at2"/>
<evidence type="ECO:0000313" key="2">
    <source>
        <dbReference type="EMBL" id="PSR52283.1"/>
    </source>
</evidence>
<keyword evidence="1" id="KW-0812">Transmembrane</keyword>
<evidence type="ECO:0000256" key="1">
    <source>
        <dbReference type="SAM" id="Phobius"/>
    </source>
</evidence>
<sequence length="131" mass="14513">MKTVTTLQNVMLINALSSGATALSLLLVPGLISDLFGRGEKLPFIAVGIFLLVFAYLVFTQSRKTYIHKGWLKFIIALDILWVVESAIILIPQLFQFTTWGYILIAAVALWVALMALLQMKGLKQLTTVNS</sequence>
<dbReference type="Proteomes" id="UP000240357">
    <property type="component" value="Unassembled WGS sequence"/>
</dbReference>
<evidence type="ECO:0000313" key="3">
    <source>
        <dbReference type="Proteomes" id="UP000240357"/>
    </source>
</evidence>
<reference evidence="2 3" key="1">
    <citation type="submission" date="2018-03" db="EMBL/GenBank/DDBJ databases">
        <title>Adhaeribacter sp. HMF7605 Genome sequencing and assembly.</title>
        <authorList>
            <person name="Kang H."/>
            <person name="Kang J."/>
            <person name="Cha I."/>
            <person name="Kim H."/>
            <person name="Joh K."/>
        </authorList>
    </citation>
    <scope>NUCLEOTIDE SEQUENCE [LARGE SCALE GENOMIC DNA]</scope>
    <source>
        <strain evidence="2 3">HMF7605</strain>
    </source>
</reference>
<name>A0A2T2Y9V4_9BACT</name>
<dbReference type="RefSeq" id="WP_106925754.1">
    <property type="nucleotide sequence ID" value="NZ_PYFT01000001.1"/>
</dbReference>
<feature type="transmembrane region" description="Helical" evidence="1">
    <location>
        <begin position="71"/>
        <end position="91"/>
    </location>
</feature>
<gene>
    <name evidence="2" type="ORF">AHMF7605_01475</name>
</gene>